<dbReference type="Proteomes" id="UP001210720">
    <property type="component" value="Unassembled WGS sequence"/>
</dbReference>
<feature type="chain" id="PRO_5045917656" description="Lysozyme inhibitor LprI N-terminal domain-containing protein" evidence="2">
    <location>
        <begin position="20"/>
        <end position="200"/>
    </location>
</feature>
<proteinExistence type="predicted"/>
<evidence type="ECO:0008006" key="5">
    <source>
        <dbReference type="Google" id="ProtNLM"/>
    </source>
</evidence>
<evidence type="ECO:0000256" key="2">
    <source>
        <dbReference type="SAM" id="SignalP"/>
    </source>
</evidence>
<keyword evidence="2" id="KW-0732">Signal</keyword>
<evidence type="ECO:0000256" key="1">
    <source>
        <dbReference type="SAM" id="MobiDB-lite"/>
    </source>
</evidence>
<sequence>MKPAVLFAMLLMVAGRTMAETEPEPLPDFSTCMNREVARFERQLVALENVPDLLPFAVGGTTGAIYCGGVGIVNCDRTGTPIPCQQRLAVEQELLATQVLMSVPEPDSFETEGDLGQTLYPQLYALARGTSAGDDCAGAEPALKAWCRAWQANNRLSVTIHLWELARYLGQAEPAVTAGWADEPPLVRPRARKASQGQDQ</sequence>
<protein>
    <recommendedName>
        <fullName evidence="5">Lysozyme inhibitor LprI N-terminal domain-containing protein</fullName>
    </recommendedName>
</protein>
<accession>A0ABT4XX88</accession>
<comment type="caution">
    <text evidence="3">The sequence shown here is derived from an EMBL/GenBank/DDBJ whole genome shotgun (WGS) entry which is preliminary data.</text>
</comment>
<reference evidence="3 4" key="1">
    <citation type="submission" date="2023-01" db="EMBL/GenBank/DDBJ databases">
        <title>Thalassococcus onchidii sp. nov., isolated from a marine invertebrate from the South China Sea.</title>
        <authorList>
            <person name="Xu S."/>
            <person name="Liu Z."/>
            <person name="Xu Y."/>
        </authorList>
    </citation>
    <scope>NUCLEOTIDE SEQUENCE [LARGE SCALE GENOMIC DNA]</scope>
    <source>
        <strain evidence="3 4">KCTC 32084</strain>
    </source>
</reference>
<evidence type="ECO:0000313" key="4">
    <source>
        <dbReference type="Proteomes" id="UP001210720"/>
    </source>
</evidence>
<evidence type="ECO:0000313" key="3">
    <source>
        <dbReference type="EMBL" id="MDA7426587.1"/>
    </source>
</evidence>
<dbReference type="RefSeq" id="WP_271433944.1">
    <property type="nucleotide sequence ID" value="NZ_JAQIOY010000010.1"/>
</dbReference>
<feature type="region of interest" description="Disordered" evidence="1">
    <location>
        <begin position="180"/>
        <end position="200"/>
    </location>
</feature>
<gene>
    <name evidence="3" type="ORF">PFY00_17770</name>
</gene>
<dbReference type="EMBL" id="JAQIOY010000010">
    <property type="protein sequence ID" value="MDA7426587.1"/>
    <property type="molecule type" value="Genomic_DNA"/>
</dbReference>
<name>A0ABT4XX88_9RHOB</name>
<keyword evidence="4" id="KW-1185">Reference proteome</keyword>
<feature type="signal peptide" evidence="2">
    <location>
        <begin position="1"/>
        <end position="19"/>
    </location>
</feature>
<organism evidence="3 4">
    <name type="scientific">Thalassococcus lentus</name>
    <dbReference type="NCBI Taxonomy" id="1210524"/>
    <lineage>
        <taxon>Bacteria</taxon>
        <taxon>Pseudomonadati</taxon>
        <taxon>Pseudomonadota</taxon>
        <taxon>Alphaproteobacteria</taxon>
        <taxon>Rhodobacterales</taxon>
        <taxon>Roseobacteraceae</taxon>
        <taxon>Thalassococcus</taxon>
    </lineage>
</organism>